<dbReference type="Gene3D" id="2.130.10.10">
    <property type="entry name" value="YVTN repeat-like/Quinoprotein amine dehydrogenase"/>
    <property type="match status" value="2"/>
</dbReference>
<dbReference type="InterPro" id="IPR036322">
    <property type="entry name" value="WD40_repeat_dom_sf"/>
</dbReference>
<dbReference type="OrthoDB" id="431715at2759"/>
<dbReference type="SMART" id="SM00320">
    <property type="entry name" value="WD40"/>
    <property type="match status" value="5"/>
</dbReference>
<evidence type="ECO:0000256" key="1">
    <source>
        <dbReference type="ARBA" id="ARBA00004604"/>
    </source>
</evidence>
<dbReference type="GO" id="GO:0006364">
    <property type="term" value="P:rRNA processing"/>
    <property type="evidence" value="ECO:0007669"/>
    <property type="project" value="TreeGrafter"/>
</dbReference>
<evidence type="ECO:0000313" key="7">
    <source>
        <dbReference type="Proteomes" id="UP000673691"/>
    </source>
</evidence>
<dbReference type="InterPro" id="IPR001680">
    <property type="entry name" value="WD40_rpt"/>
</dbReference>
<sequence length="330" mass="35544">MDAVAAALQAQGALVVPPHAPSTEDRGAEVLEEVQGGSAEGTAKSPILIKEFDAISCVHFSPAAPHDFVVTSSTRAQVYSSQTHSVKKTISRFQDVVLSAAFRDDGKLLVAGDATGLVQVFDLSSRAAARARLQVETARRPSRQNCASETFYPPMLRVDYVRAGMVSPENPSLVLSGSYDHTLKLWDLRSSSSSAAITMRHTAPVESVLFFPSGSLCAAAGGPNVKIFDLLSGGKQLYSLSNHQKTVTSLCLDGAGSRLLTGSLDHHVKVFNVSDYSVVHSVKYPAPVLRVALSVRDLLALSFHRVSRMWMSDFLTFVHVGHTCFFRAAR</sequence>
<dbReference type="AlphaFoldDB" id="A0A8H8A266"/>
<protein>
    <submittedName>
        <fullName evidence="6">WD40-repeat-containing domain protein</fullName>
    </submittedName>
</protein>
<dbReference type="PROSITE" id="PS00678">
    <property type="entry name" value="WD_REPEATS_1"/>
    <property type="match status" value="1"/>
</dbReference>
<dbReference type="GO" id="GO:0045943">
    <property type="term" value="P:positive regulation of transcription by RNA polymerase I"/>
    <property type="evidence" value="ECO:0007669"/>
    <property type="project" value="TreeGrafter"/>
</dbReference>
<keyword evidence="4" id="KW-0539">Nucleus</keyword>
<comment type="caution">
    <text evidence="6">The sequence shown here is derived from an EMBL/GenBank/DDBJ whole genome shotgun (WGS) entry which is preliminary data.</text>
</comment>
<dbReference type="PROSITE" id="PS50082">
    <property type="entry name" value="WD_REPEATS_2"/>
    <property type="match status" value="2"/>
</dbReference>
<evidence type="ECO:0000256" key="3">
    <source>
        <dbReference type="ARBA" id="ARBA00022737"/>
    </source>
</evidence>
<dbReference type="Pfam" id="PF00400">
    <property type="entry name" value="WD40"/>
    <property type="match status" value="2"/>
</dbReference>
<evidence type="ECO:0000256" key="5">
    <source>
        <dbReference type="PROSITE-ProRule" id="PRU00221"/>
    </source>
</evidence>
<dbReference type="SUPFAM" id="SSF50978">
    <property type="entry name" value="WD40 repeat-like"/>
    <property type="match status" value="1"/>
</dbReference>
<dbReference type="Proteomes" id="UP000673691">
    <property type="component" value="Unassembled WGS sequence"/>
</dbReference>
<keyword evidence="7" id="KW-1185">Reference proteome</keyword>
<evidence type="ECO:0000313" key="6">
    <source>
        <dbReference type="EMBL" id="KAG5463308.1"/>
    </source>
</evidence>
<organism evidence="6 7">
    <name type="scientific">Olpidium bornovanus</name>
    <dbReference type="NCBI Taxonomy" id="278681"/>
    <lineage>
        <taxon>Eukaryota</taxon>
        <taxon>Fungi</taxon>
        <taxon>Fungi incertae sedis</taxon>
        <taxon>Olpidiomycota</taxon>
        <taxon>Olpidiomycotina</taxon>
        <taxon>Olpidiomycetes</taxon>
        <taxon>Olpidiales</taxon>
        <taxon>Olpidiaceae</taxon>
        <taxon>Olpidium</taxon>
    </lineage>
</organism>
<comment type="subcellular location">
    <subcellularLocation>
        <location evidence="1">Nucleus</location>
        <location evidence="1">Nucleolus</location>
    </subcellularLocation>
</comment>
<keyword evidence="2 5" id="KW-0853">WD repeat</keyword>
<gene>
    <name evidence="6" type="ORF">BJ554DRAFT_341</name>
</gene>
<feature type="repeat" description="WD" evidence="5">
    <location>
        <begin position="240"/>
        <end position="281"/>
    </location>
</feature>
<evidence type="ECO:0000256" key="4">
    <source>
        <dbReference type="ARBA" id="ARBA00023242"/>
    </source>
</evidence>
<dbReference type="PANTHER" id="PTHR19924">
    <property type="entry name" value="UTP15 U3 SMALL NUCLEOLAR RNA-ASSOCIATED PROTEIN 15 FAMILY MEMBER"/>
    <property type="match status" value="1"/>
</dbReference>
<dbReference type="EMBL" id="JAEFCI010000826">
    <property type="protein sequence ID" value="KAG5463308.1"/>
    <property type="molecule type" value="Genomic_DNA"/>
</dbReference>
<dbReference type="InterPro" id="IPR015943">
    <property type="entry name" value="WD40/YVTN_repeat-like_dom_sf"/>
</dbReference>
<dbReference type="GO" id="GO:0005730">
    <property type="term" value="C:nucleolus"/>
    <property type="evidence" value="ECO:0007669"/>
    <property type="project" value="UniProtKB-SubCell"/>
</dbReference>
<evidence type="ECO:0000256" key="2">
    <source>
        <dbReference type="ARBA" id="ARBA00022574"/>
    </source>
</evidence>
<keyword evidence="3" id="KW-0677">Repeat</keyword>
<proteinExistence type="predicted"/>
<accession>A0A8H8A266</accession>
<name>A0A8H8A266_9FUNG</name>
<feature type="repeat" description="WD" evidence="5">
    <location>
        <begin position="169"/>
        <end position="196"/>
    </location>
</feature>
<dbReference type="InterPro" id="IPR019775">
    <property type="entry name" value="WD40_repeat_CS"/>
</dbReference>
<reference evidence="6 7" key="1">
    <citation type="journal article" name="Sci. Rep.">
        <title>Genome-scale phylogenetic analyses confirm Olpidium as the closest living zoosporic fungus to the non-flagellated, terrestrial fungi.</title>
        <authorList>
            <person name="Chang Y."/>
            <person name="Rochon D."/>
            <person name="Sekimoto S."/>
            <person name="Wang Y."/>
            <person name="Chovatia M."/>
            <person name="Sandor L."/>
            <person name="Salamov A."/>
            <person name="Grigoriev I.V."/>
            <person name="Stajich J.E."/>
            <person name="Spatafora J.W."/>
        </authorList>
    </citation>
    <scope>NUCLEOTIDE SEQUENCE [LARGE SCALE GENOMIC DNA]</scope>
    <source>
        <strain evidence="6">S191</strain>
    </source>
</reference>
<dbReference type="PANTHER" id="PTHR19924:SF26">
    <property type="entry name" value="U3 SMALL NUCLEOLAR RNA-ASSOCIATED PROTEIN 15 HOMOLOG"/>
    <property type="match status" value="1"/>
</dbReference>